<sequence length="380" mass="42324">MQASCPRLSRLRSRLARRLGLKALAGLVLVACLILAFGAVAGRVAFATWSFLVEGKVAVATTSAAVSMVAFALAWRGLGWLLSPAACPAGVRLPREAARSLHVMIDQMSQRFGGIPVDAVWIGGDMNAAILQRPRWGWIGPIETHLIIGLPLAHSVSRRQFCAILAHEFAHLACQRQRLDAWWGHLRAWWFRVLDRCIDGIPLLGRGFEWGFAGDLREALRLARLEEFEADAVAARVVGAQLVGEALVEVALKERFLSEDYWRKVMAQSRLQPEPSIRPYRDMGLGMMAGFRRPMPGLLDLRRWMAGDEEQAPGASFHPTVAERLRALRVRAAVSHGERKSVADACLAPLLPTLAWVFDRAWWEDSRLAWRGCYQLSRPD</sequence>
<keyword evidence="1" id="KW-0812">Transmembrane</keyword>
<dbReference type="eggNOG" id="COG0501">
    <property type="taxonomic scope" value="Bacteria"/>
</dbReference>
<protein>
    <submittedName>
        <fullName evidence="2">Uncharacterized protein</fullName>
    </submittedName>
</protein>
<evidence type="ECO:0000313" key="3">
    <source>
        <dbReference type="Proteomes" id="UP000006552"/>
    </source>
</evidence>
<gene>
    <name evidence="2" type="ORF">ebA3686</name>
</gene>
<evidence type="ECO:0000256" key="1">
    <source>
        <dbReference type="SAM" id="Phobius"/>
    </source>
</evidence>
<name>Q5P3B2_AROAE</name>
<dbReference type="EMBL" id="CR555306">
    <property type="protein sequence ID" value="CAI08202.1"/>
    <property type="molecule type" value="Genomic_DNA"/>
</dbReference>
<keyword evidence="1" id="KW-1133">Transmembrane helix</keyword>
<feature type="transmembrane region" description="Helical" evidence="1">
    <location>
        <begin position="21"/>
        <end position="45"/>
    </location>
</feature>
<dbReference type="KEGG" id="eba:ebA3686"/>
<reference evidence="2 3" key="1">
    <citation type="journal article" date="2005" name="Arch. Microbiol.">
        <title>The genome sequence of an anaerobic aromatic-degrading denitrifying bacterium, strain EbN1.</title>
        <authorList>
            <person name="Rabus R."/>
            <person name="Kube M."/>
            <person name="Heider J."/>
            <person name="Beck A."/>
            <person name="Heitmann K."/>
            <person name="Widdel F."/>
            <person name="Reinhardt R."/>
        </authorList>
    </citation>
    <scope>NUCLEOTIDE SEQUENCE [LARGE SCALE GENOMIC DNA]</scope>
    <source>
        <strain evidence="2 3">EbN1</strain>
    </source>
</reference>
<organism evidence="2 3">
    <name type="scientific">Aromatoleum aromaticum (strain DSM 19018 / LMG 30748 / EbN1)</name>
    <name type="common">Azoarcus sp. (strain EbN1)</name>
    <dbReference type="NCBI Taxonomy" id="76114"/>
    <lineage>
        <taxon>Bacteria</taxon>
        <taxon>Pseudomonadati</taxon>
        <taxon>Pseudomonadota</taxon>
        <taxon>Betaproteobacteria</taxon>
        <taxon>Rhodocyclales</taxon>
        <taxon>Rhodocyclaceae</taxon>
        <taxon>Aromatoleum</taxon>
    </lineage>
</organism>
<evidence type="ECO:0000313" key="2">
    <source>
        <dbReference type="EMBL" id="CAI08202.1"/>
    </source>
</evidence>
<feature type="transmembrane region" description="Helical" evidence="1">
    <location>
        <begin position="57"/>
        <end position="75"/>
    </location>
</feature>
<dbReference type="Proteomes" id="UP000006552">
    <property type="component" value="Chromosome"/>
</dbReference>
<proteinExistence type="predicted"/>
<dbReference type="AlphaFoldDB" id="Q5P3B2"/>
<keyword evidence="1" id="KW-0472">Membrane</keyword>
<dbReference type="OrthoDB" id="9789270at2"/>
<dbReference type="HOGENOM" id="CLU_726929_0_0_4"/>
<dbReference type="CDD" id="cd07328">
    <property type="entry name" value="M48_Ste24p_like"/>
    <property type="match status" value="1"/>
</dbReference>
<dbReference type="STRING" id="76114.ebA3686"/>
<accession>Q5P3B2</accession>
<keyword evidence="3" id="KW-1185">Reference proteome</keyword>